<dbReference type="Pfam" id="PF04290">
    <property type="entry name" value="DctQ"/>
    <property type="match status" value="1"/>
</dbReference>
<sequence length="163" mass="18383">MRTVRQFDDLLARAETAVLILLLTLMVLLSFGQVVLRNAMGTGILWGDTLLRQLVLWVGFLGASLAVRERKHIAIDFLPHFLNDFWKKINHIGVDLVTAVISAFLALAAWNFMIFEKEGGSTLFLDIPVWLFQTILPFSFALISLRLALRVVNEIASFRTPAE</sequence>
<keyword evidence="2" id="KW-0813">Transport</keyword>
<dbReference type="STRING" id="1266370.NITGR_750023"/>
<evidence type="ECO:0000256" key="6">
    <source>
        <dbReference type="ARBA" id="ARBA00022989"/>
    </source>
</evidence>
<dbReference type="PANTHER" id="PTHR35011:SF2">
    <property type="entry name" value="2,3-DIKETO-L-GULONATE TRAP TRANSPORTER SMALL PERMEASE PROTEIN YIAM"/>
    <property type="match status" value="1"/>
</dbReference>
<evidence type="ECO:0000256" key="5">
    <source>
        <dbReference type="ARBA" id="ARBA00022692"/>
    </source>
</evidence>
<dbReference type="EMBL" id="CAQJ01000083">
    <property type="protein sequence ID" value="CCQ91665.1"/>
    <property type="molecule type" value="Genomic_DNA"/>
</dbReference>
<feature type="transmembrane region" description="Helical" evidence="9">
    <location>
        <begin position="12"/>
        <end position="31"/>
    </location>
</feature>
<protein>
    <submittedName>
        <fullName evidence="11">Tripartite ATP-independent periplasmic transporter DctQ component</fullName>
    </submittedName>
</protein>
<organism evidence="11 12">
    <name type="scientific">Nitrospina gracilis (strain 3/211)</name>
    <dbReference type="NCBI Taxonomy" id="1266370"/>
    <lineage>
        <taxon>Bacteria</taxon>
        <taxon>Pseudomonadati</taxon>
        <taxon>Nitrospinota/Tectimicrobiota group</taxon>
        <taxon>Nitrospinota</taxon>
        <taxon>Nitrospinia</taxon>
        <taxon>Nitrospinales</taxon>
        <taxon>Nitrospinaceae</taxon>
        <taxon>Nitrospina</taxon>
    </lineage>
</organism>
<evidence type="ECO:0000256" key="4">
    <source>
        <dbReference type="ARBA" id="ARBA00022519"/>
    </source>
</evidence>
<dbReference type="HOGENOM" id="CLU_086356_3_7_0"/>
<dbReference type="GO" id="GO:0005886">
    <property type="term" value="C:plasma membrane"/>
    <property type="evidence" value="ECO:0007669"/>
    <property type="project" value="UniProtKB-SubCell"/>
</dbReference>
<keyword evidence="6 9" id="KW-1133">Transmembrane helix</keyword>
<name>M1ZDU5_NITG3</name>
<dbReference type="InParanoid" id="M1ZDU5"/>
<feature type="transmembrane region" description="Helical" evidence="9">
    <location>
        <begin position="89"/>
        <end position="110"/>
    </location>
</feature>
<dbReference type="InterPro" id="IPR007387">
    <property type="entry name" value="TRAP_DctQ"/>
</dbReference>
<feature type="transmembrane region" description="Helical" evidence="9">
    <location>
        <begin position="130"/>
        <end position="149"/>
    </location>
</feature>
<gene>
    <name evidence="11" type="ORF">NITGR_750023</name>
</gene>
<dbReference type="AlphaFoldDB" id="M1ZDU5"/>
<dbReference type="InterPro" id="IPR055348">
    <property type="entry name" value="DctQ"/>
</dbReference>
<evidence type="ECO:0000256" key="2">
    <source>
        <dbReference type="ARBA" id="ARBA00022448"/>
    </source>
</evidence>
<keyword evidence="5 9" id="KW-0812">Transmembrane</keyword>
<evidence type="ECO:0000256" key="9">
    <source>
        <dbReference type="SAM" id="Phobius"/>
    </source>
</evidence>
<keyword evidence="3" id="KW-1003">Cell membrane</keyword>
<feature type="domain" description="Tripartite ATP-independent periplasmic transporters DctQ component" evidence="10">
    <location>
        <begin position="26"/>
        <end position="155"/>
    </location>
</feature>
<dbReference type="OrthoDB" id="5418442at2"/>
<keyword evidence="7 9" id="KW-0472">Membrane</keyword>
<evidence type="ECO:0000256" key="3">
    <source>
        <dbReference type="ARBA" id="ARBA00022475"/>
    </source>
</evidence>
<evidence type="ECO:0000313" key="11">
    <source>
        <dbReference type="EMBL" id="CCQ91665.1"/>
    </source>
</evidence>
<dbReference type="FunCoup" id="M1ZDU5">
    <property type="interactions" value="51"/>
</dbReference>
<proteinExistence type="inferred from homology"/>
<reference evidence="11 12" key="1">
    <citation type="journal article" date="2013" name="Front. Microbiol.">
        <title>The genome of Nitrospina gracilis illuminates the metabolism and evolution of the major marine nitrite oxidizer.</title>
        <authorList>
            <person name="Luecker S."/>
            <person name="Nowka B."/>
            <person name="Rattei T."/>
            <person name="Spieck E."/>
            <person name="and Daims H."/>
        </authorList>
    </citation>
    <scope>NUCLEOTIDE SEQUENCE [LARGE SCALE GENOMIC DNA]</scope>
    <source>
        <strain evidence="11 12">3/211</strain>
    </source>
</reference>
<dbReference type="Proteomes" id="UP000011704">
    <property type="component" value="Unassembled WGS sequence"/>
</dbReference>
<keyword evidence="12" id="KW-1185">Reference proteome</keyword>
<dbReference type="RefSeq" id="WP_005010641.1">
    <property type="nucleotide sequence ID" value="NZ_HG422173.1"/>
</dbReference>
<dbReference type="PANTHER" id="PTHR35011">
    <property type="entry name" value="2,3-DIKETO-L-GULONATE TRAP TRANSPORTER SMALL PERMEASE PROTEIN YIAM"/>
    <property type="match status" value="1"/>
</dbReference>
<comment type="subcellular location">
    <subcellularLocation>
        <location evidence="1">Cell inner membrane</location>
        <topology evidence="1">Multi-pass membrane protein</topology>
    </subcellularLocation>
</comment>
<evidence type="ECO:0000256" key="8">
    <source>
        <dbReference type="ARBA" id="ARBA00038436"/>
    </source>
</evidence>
<dbReference type="GO" id="GO:0015740">
    <property type="term" value="P:C4-dicarboxylate transport"/>
    <property type="evidence" value="ECO:0007669"/>
    <property type="project" value="TreeGrafter"/>
</dbReference>
<evidence type="ECO:0000256" key="7">
    <source>
        <dbReference type="ARBA" id="ARBA00023136"/>
    </source>
</evidence>
<evidence type="ECO:0000313" key="12">
    <source>
        <dbReference type="Proteomes" id="UP000011704"/>
    </source>
</evidence>
<evidence type="ECO:0000259" key="10">
    <source>
        <dbReference type="Pfam" id="PF04290"/>
    </source>
</evidence>
<comment type="similarity">
    <text evidence="8">Belongs to the TRAP transporter small permease family.</text>
</comment>
<keyword evidence="4" id="KW-0997">Cell inner membrane</keyword>
<evidence type="ECO:0000256" key="1">
    <source>
        <dbReference type="ARBA" id="ARBA00004429"/>
    </source>
</evidence>
<dbReference type="GO" id="GO:0022857">
    <property type="term" value="F:transmembrane transporter activity"/>
    <property type="evidence" value="ECO:0007669"/>
    <property type="project" value="TreeGrafter"/>
</dbReference>
<feature type="transmembrane region" description="Helical" evidence="9">
    <location>
        <begin position="51"/>
        <end position="68"/>
    </location>
</feature>
<comment type="caution">
    <text evidence="11">The sequence shown here is derived from an EMBL/GenBank/DDBJ whole genome shotgun (WGS) entry which is preliminary data.</text>
</comment>
<accession>M1ZDU5</accession>